<dbReference type="Proteomes" id="UP000800093">
    <property type="component" value="Unassembled WGS sequence"/>
</dbReference>
<evidence type="ECO:0000313" key="8">
    <source>
        <dbReference type="Proteomes" id="UP000800093"/>
    </source>
</evidence>
<feature type="active site" description="Proton donor/acceptor" evidence="5">
    <location>
        <position position="274"/>
    </location>
</feature>
<dbReference type="GO" id="GO:0005634">
    <property type="term" value="C:nucleus"/>
    <property type="evidence" value="ECO:0007669"/>
    <property type="project" value="UniProtKB-SubCell"/>
</dbReference>
<gene>
    <name evidence="5" type="primary">USB1</name>
    <name evidence="7" type="ORF">CC78DRAFT_476349</name>
</gene>
<dbReference type="GO" id="GO:0016829">
    <property type="term" value="F:lyase activity"/>
    <property type="evidence" value="ECO:0007669"/>
    <property type="project" value="UniProtKB-KW"/>
</dbReference>
<keyword evidence="8" id="KW-1185">Reference proteome</keyword>
<reference evidence="8" key="1">
    <citation type="journal article" date="2020" name="Stud. Mycol.">
        <title>101 Dothideomycetes genomes: A test case for predicting lifestyles and emergence of pathogens.</title>
        <authorList>
            <person name="Haridas S."/>
            <person name="Albert R."/>
            <person name="Binder M."/>
            <person name="Bloem J."/>
            <person name="LaButti K."/>
            <person name="Salamov A."/>
            <person name="Andreopoulos B."/>
            <person name="Baker S."/>
            <person name="Barry K."/>
            <person name="Bills G."/>
            <person name="Bluhm B."/>
            <person name="Cannon C."/>
            <person name="Castanera R."/>
            <person name="Culley D."/>
            <person name="Daum C."/>
            <person name="Ezra D."/>
            <person name="Gonzalez J."/>
            <person name="Henrissat B."/>
            <person name="Kuo A."/>
            <person name="Liang C."/>
            <person name="Lipzen A."/>
            <person name="Lutzoni F."/>
            <person name="Magnuson J."/>
            <person name="Mondo S."/>
            <person name="Nolan M."/>
            <person name="Ohm R."/>
            <person name="Pangilinan J."/>
            <person name="Park H.-J."/>
            <person name="Ramirez L."/>
            <person name="Alfaro M."/>
            <person name="Sun H."/>
            <person name="Tritt A."/>
            <person name="Yoshinaga Y."/>
            <person name="Zwiers L.-H."/>
            <person name="Turgeon B."/>
            <person name="Goodwin S."/>
            <person name="Spatafora J."/>
            <person name="Crous P."/>
            <person name="Grigoriev I."/>
        </authorList>
    </citation>
    <scope>NUCLEOTIDE SEQUENCE [LARGE SCALE GENOMIC DNA]</scope>
    <source>
        <strain evidence="8">CBS 304.66</strain>
    </source>
</reference>
<evidence type="ECO:0000256" key="2">
    <source>
        <dbReference type="ARBA" id="ARBA00022801"/>
    </source>
</evidence>
<protein>
    <recommendedName>
        <fullName evidence="5">U6 snRNA phosphodiesterase</fullName>
        <ecNumber evidence="5">3.1.4.-</ecNumber>
    </recommendedName>
</protein>
<dbReference type="InterPro" id="IPR009097">
    <property type="entry name" value="Cyclic_Pdiesterase"/>
</dbReference>
<dbReference type="SUPFAM" id="SSF55144">
    <property type="entry name" value="LigT-like"/>
    <property type="match status" value="1"/>
</dbReference>
<name>A0A9P4K2U0_9PLEO</name>
<evidence type="ECO:0000313" key="7">
    <source>
        <dbReference type="EMBL" id="KAF2259090.1"/>
    </source>
</evidence>
<sequence length="341" mass="37470">MSLVQYPDSDSDGDEKPTQNGPACATPEPSGTSKRKRDEAGQLPPLPSAFLDLYSTSARLSTSDDPSLHGGRKRAVPHIEGNWPSHVYLEWIPSPTESEALRRLTEHIQHSIEGASQSRSRPIAVPDIRPSLLSPLATPLPLHISLSRTLQIRTEDREDFLETLASCLRRAAVKPFEILFDALKWVPNYERNRWFLVLGISKPPNDELNRLLRACNQAVEKCGHPGLYVGGKGDGPMEGNTSNGPANKKQKRARAINSGQEASIDSAEFTDRFHVSIAWNLVEPAPEWLALVRDISVGDYIKRPQVPFDAVKAKVGNTIHNIELAPKKISPRKGGGILGLG</sequence>
<dbReference type="AlphaFoldDB" id="A0A9P4K2U0"/>
<evidence type="ECO:0000256" key="3">
    <source>
        <dbReference type="ARBA" id="ARBA00023239"/>
    </source>
</evidence>
<evidence type="ECO:0000256" key="1">
    <source>
        <dbReference type="ARBA" id="ARBA00022722"/>
    </source>
</evidence>
<dbReference type="EMBL" id="ML986721">
    <property type="protein sequence ID" value="KAF2259090.1"/>
    <property type="molecule type" value="Genomic_DNA"/>
</dbReference>
<feature type="active site" description="Proton donor/acceptor" evidence="5">
    <location>
        <position position="143"/>
    </location>
</feature>
<comment type="caution">
    <text evidence="7">The sequence shown here is derived from an EMBL/GenBank/DDBJ whole genome shotgun (WGS) entry which is preliminary data.</text>
</comment>
<dbReference type="OrthoDB" id="49151at2759"/>
<keyword evidence="3" id="KW-0456">Lyase</keyword>
<keyword evidence="2 5" id="KW-0378">Hydrolase</keyword>
<dbReference type="PANTHER" id="PTHR13522:SF3">
    <property type="entry name" value="U6 SNRNA PHOSPHODIESTERASE 1"/>
    <property type="match status" value="1"/>
</dbReference>
<dbReference type="GO" id="GO:0034477">
    <property type="term" value="P:U6 snRNA 3'-end processing"/>
    <property type="evidence" value="ECO:0007669"/>
    <property type="project" value="UniProtKB-UniRule"/>
</dbReference>
<dbReference type="GO" id="GO:1990838">
    <property type="term" value="F:poly(U)-specific exoribonuclease activity, producing 3' uridine cyclic phosphate ends"/>
    <property type="evidence" value="ECO:0007669"/>
    <property type="project" value="UniProtKB-UniRule"/>
</dbReference>
<dbReference type="Pfam" id="PF09749">
    <property type="entry name" value="HVSL"/>
    <property type="match status" value="1"/>
</dbReference>
<keyword evidence="1 5" id="KW-0540">Nuclease</keyword>
<organism evidence="7 8">
    <name type="scientific">Lojkania enalia</name>
    <dbReference type="NCBI Taxonomy" id="147567"/>
    <lineage>
        <taxon>Eukaryota</taxon>
        <taxon>Fungi</taxon>
        <taxon>Dikarya</taxon>
        <taxon>Ascomycota</taxon>
        <taxon>Pezizomycotina</taxon>
        <taxon>Dothideomycetes</taxon>
        <taxon>Pleosporomycetidae</taxon>
        <taxon>Pleosporales</taxon>
        <taxon>Pleosporales incertae sedis</taxon>
        <taxon>Lojkania</taxon>
    </lineage>
</organism>
<dbReference type="InterPro" id="IPR027521">
    <property type="entry name" value="Usb1"/>
</dbReference>
<comment type="similarity">
    <text evidence="5">Belongs to the 2H phosphoesterase superfamily. USB1 family.</text>
</comment>
<feature type="region of interest" description="Disordered" evidence="6">
    <location>
        <begin position="1"/>
        <end position="48"/>
    </location>
</feature>
<accession>A0A9P4K2U0</accession>
<evidence type="ECO:0000256" key="6">
    <source>
        <dbReference type="SAM" id="MobiDB-lite"/>
    </source>
</evidence>
<comment type="subcellular location">
    <subcellularLocation>
        <location evidence="5">Nucleus</location>
    </subcellularLocation>
</comment>
<dbReference type="Gene3D" id="3.90.1140.10">
    <property type="entry name" value="Cyclic phosphodiesterase"/>
    <property type="match status" value="1"/>
</dbReference>
<evidence type="ECO:0000256" key="4">
    <source>
        <dbReference type="ARBA" id="ARBA00023242"/>
    </source>
</evidence>
<dbReference type="EC" id="3.1.4.-" evidence="5"/>
<keyword evidence="4 5" id="KW-0539">Nucleus</keyword>
<dbReference type="PANTHER" id="PTHR13522">
    <property type="entry name" value="U6 SNRNA PHOSPHODIESTERASE 1"/>
    <property type="match status" value="1"/>
</dbReference>
<dbReference type="HAMAP" id="MF_03040">
    <property type="entry name" value="USB1"/>
    <property type="match status" value="1"/>
</dbReference>
<proteinExistence type="inferred from homology"/>
<comment type="function">
    <text evidence="5">Phosphodiesterase responsible for the U6 snRNA 3' end processing. Acts as an exoribonuclease (RNase) responsible for trimming the poly(U) tract of the last nucleotides in the pre-U6 snRNA molecule, leading to the formation of mature U6 snRNA.</text>
</comment>
<evidence type="ECO:0000256" key="5">
    <source>
        <dbReference type="HAMAP-Rule" id="MF_03040"/>
    </source>
</evidence>